<feature type="domain" description="2EXR" evidence="2">
    <location>
        <begin position="52"/>
        <end position="105"/>
    </location>
</feature>
<keyword evidence="4" id="KW-1185">Reference proteome</keyword>
<dbReference type="AlphaFoldDB" id="A0A6A6QIA8"/>
<feature type="region of interest" description="Disordered" evidence="1">
    <location>
        <begin position="1"/>
        <end position="25"/>
    </location>
</feature>
<evidence type="ECO:0000259" key="2">
    <source>
        <dbReference type="Pfam" id="PF20150"/>
    </source>
</evidence>
<gene>
    <name evidence="3" type="ORF">BU16DRAFT_566113</name>
</gene>
<evidence type="ECO:0000256" key="1">
    <source>
        <dbReference type="SAM" id="MobiDB-lite"/>
    </source>
</evidence>
<protein>
    <recommendedName>
        <fullName evidence="2">2EXR domain-containing protein</fullName>
    </recommendedName>
</protein>
<evidence type="ECO:0000313" key="3">
    <source>
        <dbReference type="EMBL" id="KAF2491197.1"/>
    </source>
</evidence>
<dbReference type="Pfam" id="PF20150">
    <property type="entry name" value="2EXR"/>
    <property type="match status" value="1"/>
</dbReference>
<dbReference type="Proteomes" id="UP000799750">
    <property type="component" value="Unassembled WGS sequence"/>
</dbReference>
<name>A0A6A6QIA8_9PEZI</name>
<reference evidence="3" key="1">
    <citation type="journal article" date="2020" name="Stud. Mycol.">
        <title>101 Dothideomycetes genomes: a test case for predicting lifestyles and emergence of pathogens.</title>
        <authorList>
            <person name="Haridas S."/>
            <person name="Albert R."/>
            <person name="Binder M."/>
            <person name="Bloem J."/>
            <person name="Labutti K."/>
            <person name="Salamov A."/>
            <person name="Andreopoulos B."/>
            <person name="Baker S."/>
            <person name="Barry K."/>
            <person name="Bills G."/>
            <person name="Bluhm B."/>
            <person name="Cannon C."/>
            <person name="Castanera R."/>
            <person name="Culley D."/>
            <person name="Daum C."/>
            <person name="Ezra D."/>
            <person name="Gonzalez J."/>
            <person name="Henrissat B."/>
            <person name="Kuo A."/>
            <person name="Liang C."/>
            <person name="Lipzen A."/>
            <person name="Lutzoni F."/>
            <person name="Magnuson J."/>
            <person name="Mondo S."/>
            <person name="Nolan M."/>
            <person name="Ohm R."/>
            <person name="Pangilinan J."/>
            <person name="Park H.-J."/>
            <person name="Ramirez L."/>
            <person name="Alfaro M."/>
            <person name="Sun H."/>
            <person name="Tritt A."/>
            <person name="Yoshinaga Y."/>
            <person name="Zwiers L.-H."/>
            <person name="Turgeon B."/>
            <person name="Goodwin S."/>
            <person name="Spatafora J."/>
            <person name="Crous P."/>
            <person name="Grigoriev I."/>
        </authorList>
    </citation>
    <scope>NUCLEOTIDE SEQUENCE</scope>
    <source>
        <strain evidence="3">CBS 269.34</strain>
    </source>
</reference>
<dbReference type="InterPro" id="IPR045518">
    <property type="entry name" value="2EXR"/>
</dbReference>
<dbReference type="OrthoDB" id="62952at2759"/>
<dbReference type="EMBL" id="MU004196">
    <property type="protein sequence ID" value="KAF2491197.1"/>
    <property type="molecule type" value="Genomic_DNA"/>
</dbReference>
<feature type="compositionally biased region" description="Polar residues" evidence="1">
    <location>
        <begin position="9"/>
        <end position="20"/>
    </location>
</feature>
<organism evidence="3 4">
    <name type="scientific">Lophium mytilinum</name>
    <dbReference type="NCBI Taxonomy" id="390894"/>
    <lineage>
        <taxon>Eukaryota</taxon>
        <taxon>Fungi</taxon>
        <taxon>Dikarya</taxon>
        <taxon>Ascomycota</taxon>
        <taxon>Pezizomycotina</taxon>
        <taxon>Dothideomycetes</taxon>
        <taxon>Pleosporomycetidae</taxon>
        <taxon>Mytilinidiales</taxon>
        <taxon>Mytilinidiaceae</taxon>
        <taxon>Lophium</taxon>
    </lineage>
</organism>
<accession>A0A6A6QIA8</accession>
<proteinExistence type="predicted"/>
<evidence type="ECO:0000313" key="4">
    <source>
        <dbReference type="Proteomes" id="UP000799750"/>
    </source>
</evidence>
<sequence length="286" mass="32770">MPRGENNMKEASSLSKTSSGRVVKKQYKAWTRPTRMSGRIARKANAGPLITFHPFLQLPQELRDMVYEHAIPMSHHQPMRPREDEDDKVAGLALLQVNKQVSQEASAALERTAAVNLEAWGDDLPDMPEHIDETVQNGLLNYAHVNIEREIVWKKDAERRDERGGTCWVLSLLRRHLETFVSGSAQEKWIGKKRWVTVYLALIFHQKIFEKGNLSIEEVVGRKEAEDHLEDVLNVMKSDKITQWTIVVDFFGNLAHQSTELQLSVNAFKTKCEAHGFKFNVRDCDI</sequence>